<proteinExistence type="predicted"/>
<dbReference type="InterPro" id="IPR029495">
    <property type="entry name" value="NACHT-assoc"/>
</dbReference>
<keyword evidence="10" id="KW-1185">Reference proteome</keyword>
<keyword evidence="5" id="KW-0547">Nucleotide-binding</keyword>
<evidence type="ECO:0000256" key="2">
    <source>
        <dbReference type="ARBA" id="ARBA00022490"/>
    </source>
</evidence>
<evidence type="ECO:0000256" key="6">
    <source>
        <dbReference type="ARBA" id="ARBA00022840"/>
    </source>
</evidence>
<dbReference type="EMBL" id="JAOPHQ010000320">
    <property type="protein sequence ID" value="KAK0154914.1"/>
    <property type="molecule type" value="Genomic_DNA"/>
</dbReference>
<feature type="domain" description="NACHT" evidence="8">
    <location>
        <begin position="355"/>
        <end position="489"/>
    </location>
</feature>
<dbReference type="GO" id="GO:0005524">
    <property type="term" value="F:ATP binding"/>
    <property type="evidence" value="ECO:0007669"/>
    <property type="project" value="UniProtKB-KW"/>
</dbReference>
<reference evidence="9" key="1">
    <citation type="journal article" date="2023" name="Front. Mar. Sci.">
        <title>A new Merluccius polli reference genome to investigate the effects of global change in West African waters.</title>
        <authorList>
            <person name="Mateo J.L."/>
            <person name="Blanco-Fernandez C."/>
            <person name="Garcia-Vazquez E."/>
            <person name="Machado-Schiaffino G."/>
        </authorList>
    </citation>
    <scope>NUCLEOTIDE SEQUENCE</scope>
    <source>
        <strain evidence="9">C29</strain>
        <tissue evidence="9">Fin</tissue>
    </source>
</reference>
<dbReference type="InterPro" id="IPR041267">
    <property type="entry name" value="NLRP_HD2"/>
</dbReference>
<dbReference type="InterPro" id="IPR032675">
    <property type="entry name" value="LRR_dom_sf"/>
</dbReference>
<sequence>MDVTVKDGSPSIEKRSVQQERADSPGPSCVSMKSDHSMLEPDVFKDGKQSIEKRSVQQERADSPGPSCVSMKSDRSMLEPFNFKDGNQSPQKRSVQQERADSPGPSCVSMKSDHSMLEPFNFKDGNQSVEKRRHQERSKVTSAQSVQQYPTELIKASLCRPAGRESRTDASDVLSEFRVKFSLMFVLLQRAEENAHAFLDKELKKLWRAHFPDYPQCSETQREDEEEVVVDGEEEEQRRRAIDGSVLCLKQLKQEELADFLQSKHFAVMCQHKLKSHLKEKTQRVFEGVPKAGQATDLNEIYTEIFITEGGSGDVNQEHEVRLIETASRKPAKEETPIKCEDILKPLPGQDQPIRTIMTTGVAGIGKTILTQKFTLDWAEGKANQDIHFTFPFTFRELNLLKGKEFSLVELLHHFFIETKVAGLCRYDRFQVVFILDGLDECRLPLDFQNNQIWTDVTAPTSVDVLLTNLIRGDLLPSACIWITTRPAAANQIPAECVGMVTEVRGFTDPQKEEYFRKRFRDKTLARKIISHVKKSRSLHIMCHIPVFCWISATVMEDFFTTSQSGEEIPKTVTQMYIHFLRVQSIQGDRKYHGRAETDPHWSSESKKIIVSLGKLAFNQLEKGNLIFYQADLKESGIDIRAASVYSGVFTQIFKEECGLYQDKVFCFVHLSFQEFLAALYVFLSFRNTCVNLLLQEQPQPMWSTLFGKKPNLYRSAVDKALLSENGHLDLFLRFLLGLSLDTNQILLQGLLGKTGSSYQTSQGTVSYIKEKIGGDLSPERSINLFHCLNELNDRSLVEEIQLYLTSGSLSTVSLSPAQWSALVFILLTSEEELDVFDLKKYSASEEALLRLLPVVKASKTSL</sequence>
<dbReference type="PANTHER" id="PTHR24106">
    <property type="entry name" value="NACHT, LRR AND CARD DOMAINS-CONTAINING"/>
    <property type="match status" value="1"/>
</dbReference>
<evidence type="ECO:0000256" key="5">
    <source>
        <dbReference type="ARBA" id="ARBA00022741"/>
    </source>
</evidence>
<feature type="compositionally biased region" description="Polar residues" evidence="7">
    <location>
        <begin position="85"/>
        <end position="94"/>
    </location>
</feature>
<dbReference type="AlphaFoldDB" id="A0AA47NAZ6"/>
<feature type="compositionally biased region" description="Basic and acidic residues" evidence="7">
    <location>
        <begin position="33"/>
        <end position="62"/>
    </location>
</feature>
<dbReference type="Pfam" id="PF17779">
    <property type="entry name" value="WHD_NOD2"/>
    <property type="match status" value="1"/>
</dbReference>
<evidence type="ECO:0000313" key="9">
    <source>
        <dbReference type="EMBL" id="KAK0154914.1"/>
    </source>
</evidence>
<dbReference type="Gene3D" id="3.40.50.300">
    <property type="entry name" value="P-loop containing nucleotide triphosphate hydrolases"/>
    <property type="match status" value="1"/>
</dbReference>
<dbReference type="GO" id="GO:0005737">
    <property type="term" value="C:cytoplasm"/>
    <property type="evidence" value="ECO:0007669"/>
    <property type="project" value="UniProtKB-SubCell"/>
</dbReference>
<dbReference type="InterPro" id="IPR027417">
    <property type="entry name" value="P-loop_NTPase"/>
</dbReference>
<dbReference type="PROSITE" id="PS50837">
    <property type="entry name" value="NACHT"/>
    <property type="match status" value="1"/>
</dbReference>
<comment type="caution">
    <text evidence="9">The sequence shown here is derived from an EMBL/GenBank/DDBJ whole genome shotgun (WGS) entry which is preliminary data.</text>
</comment>
<keyword evidence="6" id="KW-0067">ATP-binding</keyword>
<gene>
    <name evidence="9" type="primary">NLRC3_126</name>
    <name evidence="9" type="ORF">N1851_002774</name>
</gene>
<feature type="compositionally biased region" description="Basic and acidic residues" evidence="7">
    <location>
        <begin position="12"/>
        <end position="23"/>
    </location>
</feature>
<dbReference type="FunFam" id="3.40.50.300:FF:001524">
    <property type="entry name" value="Si:dkey-126g1.7"/>
    <property type="match status" value="1"/>
</dbReference>
<accession>A0AA47NAZ6</accession>
<keyword evidence="3" id="KW-0433">Leucine-rich repeat</keyword>
<protein>
    <submittedName>
        <fullName evidence="9">NLR family CARD domain-containing protein 3</fullName>
    </submittedName>
</protein>
<evidence type="ECO:0000256" key="1">
    <source>
        <dbReference type="ARBA" id="ARBA00004496"/>
    </source>
</evidence>
<dbReference type="Pfam" id="PF05729">
    <property type="entry name" value="NACHT"/>
    <property type="match status" value="1"/>
</dbReference>
<evidence type="ECO:0000313" key="10">
    <source>
        <dbReference type="Proteomes" id="UP001174136"/>
    </source>
</evidence>
<dbReference type="InterPro" id="IPR007111">
    <property type="entry name" value="NACHT_NTPase"/>
</dbReference>
<dbReference type="InterPro" id="IPR041075">
    <property type="entry name" value="NOD1/2_WH"/>
</dbReference>
<dbReference type="Gene3D" id="3.80.10.10">
    <property type="entry name" value="Ribonuclease Inhibitor"/>
    <property type="match status" value="1"/>
</dbReference>
<dbReference type="InterPro" id="IPR051261">
    <property type="entry name" value="NLR"/>
</dbReference>
<evidence type="ECO:0000256" key="4">
    <source>
        <dbReference type="ARBA" id="ARBA00022737"/>
    </source>
</evidence>
<evidence type="ECO:0000256" key="7">
    <source>
        <dbReference type="SAM" id="MobiDB-lite"/>
    </source>
</evidence>
<feature type="region of interest" description="Disordered" evidence="7">
    <location>
        <begin position="1"/>
        <end position="146"/>
    </location>
</feature>
<evidence type="ECO:0000256" key="3">
    <source>
        <dbReference type="ARBA" id="ARBA00022614"/>
    </source>
</evidence>
<name>A0AA47NAZ6_MERPO</name>
<organism evidence="9 10">
    <name type="scientific">Merluccius polli</name>
    <name type="common">Benguela hake</name>
    <name type="synonym">Merluccius cadenati</name>
    <dbReference type="NCBI Taxonomy" id="89951"/>
    <lineage>
        <taxon>Eukaryota</taxon>
        <taxon>Metazoa</taxon>
        <taxon>Chordata</taxon>
        <taxon>Craniata</taxon>
        <taxon>Vertebrata</taxon>
        <taxon>Euteleostomi</taxon>
        <taxon>Actinopterygii</taxon>
        <taxon>Neopterygii</taxon>
        <taxon>Teleostei</taxon>
        <taxon>Neoteleostei</taxon>
        <taxon>Acanthomorphata</taxon>
        <taxon>Zeiogadaria</taxon>
        <taxon>Gadariae</taxon>
        <taxon>Gadiformes</taxon>
        <taxon>Gadoidei</taxon>
        <taxon>Merlucciidae</taxon>
        <taxon>Merluccius</taxon>
    </lineage>
</organism>
<evidence type="ECO:0000259" key="8">
    <source>
        <dbReference type="PROSITE" id="PS50837"/>
    </source>
</evidence>
<comment type="subcellular location">
    <subcellularLocation>
        <location evidence="1">Cytoplasm</location>
    </subcellularLocation>
</comment>
<dbReference type="Pfam" id="PF14484">
    <property type="entry name" value="FISNA"/>
    <property type="match status" value="1"/>
</dbReference>
<dbReference type="Pfam" id="PF17776">
    <property type="entry name" value="NLRC4_HD2"/>
    <property type="match status" value="1"/>
</dbReference>
<keyword evidence="4" id="KW-0677">Repeat</keyword>
<keyword evidence="2" id="KW-0963">Cytoplasm</keyword>
<dbReference type="Proteomes" id="UP001174136">
    <property type="component" value="Unassembled WGS sequence"/>
</dbReference>
<dbReference type="SMART" id="SM01288">
    <property type="entry name" value="FISNA"/>
    <property type="match status" value="1"/>
</dbReference>